<keyword evidence="2" id="KW-0808">Transferase</keyword>
<dbReference type="NCBIfam" id="TIGR01444">
    <property type="entry name" value="fkbM_fam"/>
    <property type="match status" value="1"/>
</dbReference>
<evidence type="ECO:0000313" key="2">
    <source>
        <dbReference type="EMBL" id="GIU66664.1"/>
    </source>
</evidence>
<dbReference type="EMBL" id="BPFZ01000004">
    <property type="protein sequence ID" value="GIU66664.1"/>
    <property type="molecule type" value="Genomic_DNA"/>
</dbReference>
<dbReference type="Gene3D" id="3.40.50.150">
    <property type="entry name" value="Vaccinia Virus protein VP39"/>
    <property type="match status" value="1"/>
</dbReference>
<sequence length="279" mass="31159">MNMFYDMPPYGVYAPTPNQARFIRWSRSFDPGPLSKLAASFCKRLLFPSLSGPLDIETWGLKTRIDPRKNITEKRLMFSPSRFELEEREILATWLKKGDVFVDVGANVGAYSLWAGQFIGQSGRIVAIEPQPGVLGRLRANFALNPHMNTQVFACGAGAAHGLMYLSIGSNNEGGASLATISGGRDEIEVIVRPLLSIVEEARLYRIDALKIDIEGFEDRAMIPFYAEAPSALHPRLLIIERGEKDWVQDLMGVIEKIGYRLLVSTKRNHVFELGTRSD</sequence>
<dbReference type="Proteomes" id="UP001161064">
    <property type="component" value="Unassembled WGS sequence"/>
</dbReference>
<dbReference type="GO" id="GO:0032259">
    <property type="term" value="P:methylation"/>
    <property type="evidence" value="ECO:0007669"/>
    <property type="project" value="UniProtKB-KW"/>
</dbReference>
<dbReference type="InterPro" id="IPR052514">
    <property type="entry name" value="SAM-dependent_MTase"/>
</dbReference>
<feature type="domain" description="Methyltransferase FkbM" evidence="1">
    <location>
        <begin position="103"/>
        <end position="261"/>
    </location>
</feature>
<dbReference type="GO" id="GO:0008168">
    <property type="term" value="F:methyltransferase activity"/>
    <property type="evidence" value="ECO:0007669"/>
    <property type="project" value="UniProtKB-KW"/>
</dbReference>
<name>A0ABQ4PUL0_9PROT</name>
<dbReference type="InterPro" id="IPR006342">
    <property type="entry name" value="FkbM_mtfrase"/>
</dbReference>
<evidence type="ECO:0000313" key="3">
    <source>
        <dbReference type="Proteomes" id="UP001161064"/>
    </source>
</evidence>
<dbReference type="InterPro" id="IPR029063">
    <property type="entry name" value="SAM-dependent_MTases_sf"/>
</dbReference>
<reference evidence="2" key="2">
    <citation type="journal article" date="2023" name="ISME Commun">
        <title>Characterization of a bloom-associated alphaproteobacterial lineage, 'Candidatus Phycosocius': insights into freshwater algal-bacterial interactions.</title>
        <authorList>
            <person name="Tanabe Y."/>
            <person name="Yamaguchi H."/>
            <person name="Yoshida M."/>
            <person name="Kai A."/>
            <person name="Okazaki Y."/>
        </authorList>
    </citation>
    <scope>NUCLEOTIDE SEQUENCE</scope>
    <source>
        <strain evidence="2">BOTRYCO-1</strain>
    </source>
</reference>
<protein>
    <submittedName>
        <fullName evidence="2">Methyltransferase</fullName>
    </submittedName>
</protein>
<accession>A0ABQ4PUL0</accession>
<proteinExistence type="predicted"/>
<comment type="caution">
    <text evidence="2">The sequence shown here is derived from an EMBL/GenBank/DDBJ whole genome shotgun (WGS) entry which is preliminary data.</text>
</comment>
<dbReference type="RefSeq" id="WP_284359277.1">
    <property type="nucleotide sequence ID" value="NZ_BPFZ01000004.1"/>
</dbReference>
<organism evidence="2 3">
    <name type="scientific">Candidatus Phycosocius spiralis</name>
    <dbReference type="NCBI Taxonomy" id="2815099"/>
    <lineage>
        <taxon>Bacteria</taxon>
        <taxon>Pseudomonadati</taxon>
        <taxon>Pseudomonadota</taxon>
        <taxon>Alphaproteobacteria</taxon>
        <taxon>Caulobacterales</taxon>
        <taxon>Caulobacterales incertae sedis</taxon>
        <taxon>Candidatus Phycosocius</taxon>
    </lineage>
</organism>
<gene>
    <name evidence="2" type="ORF">PsB1_0818</name>
</gene>
<evidence type="ECO:0000259" key="1">
    <source>
        <dbReference type="Pfam" id="PF05050"/>
    </source>
</evidence>
<keyword evidence="3" id="KW-1185">Reference proteome</keyword>
<keyword evidence="2" id="KW-0489">Methyltransferase</keyword>
<dbReference type="PANTHER" id="PTHR34203">
    <property type="entry name" value="METHYLTRANSFERASE, FKBM FAMILY PROTEIN"/>
    <property type="match status" value="1"/>
</dbReference>
<reference evidence="2" key="1">
    <citation type="submission" date="2021-05" db="EMBL/GenBank/DDBJ databases">
        <authorList>
            <person name="Tanabe Y."/>
        </authorList>
    </citation>
    <scope>NUCLEOTIDE SEQUENCE</scope>
    <source>
        <strain evidence="2">BOTRYCO-1</strain>
    </source>
</reference>
<dbReference type="SUPFAM" id="SSF53335">
    <property type="entry name" value="S-adenosyl-L-methionine-dependent methyltransferases"/>
    <property type="match status" value="1"/>
</dbReference>
<dbReference type="Pfam" id="PF05050">
    <property type="entry name" value="Methyltransf_21"/>
    <property type="match status" value="1"/>
</dbReference>
<dbReference type="PANTHER" id="PTHR34203:SF15">
    <property type="entry name" value="SLL1173 PROTEIN"/>
    <property type="match status" value="1"/>
</dbReference>